<protein>
    <submittedName>
        <fullName evidence="6">Pirin</fullName>
    </submittedName>
</protein>
<dbReference type="InterPro" id="IPR008778">
    <property type="entry name" value="Pirin_C_dom"/>
</dbReference>
<gene>
    <name evidence="6" type="ORF">BON30_27080</name>
</gene>
<dbReference type="OrthoDB" id="9780903at2"/>
<dbReference type="EMBL" id="MPIN01000007">
    <property type="protein sequence ID" value="OJH37841.1"/>
    <property type="molecule type" value="Genomic_DNA"/>
</dbReference>
<comment type="similarity">
    <text evidence="1 2">Belongs to the pirin family.</text>
</comment>
<evidence type="ECO:0000259" key="5">
    <source>
        <dbReference type="Pfam" id="PF05726"/>
    </source>
</evidence>
<sequence>MKSPILQTLPLGSPPWVTADPFLFCVHHDDHYPAGNEHLGPEASLDGRNLGQDFEGKDGWRMYHGEQVPGFPGHPHRGFETVTLVRNGLIDHSDSLGATARFGHGDVQWLTAGAGIVHSEMFPLVKKGEPNPTELFQIWLNLPAEDKHAPPHFSMLWSQDIPRLSFTDAAGRRTEVTVAAGELEGRRAPPPPPRSWASRPDTDVAIWTVRLEAGATWTLPPAKNPRAHRTLYFFEGEALKVADHVFREHQILAVQSEVALRLEAVGGAVEVLMLQGRPIGQPVVQYGPFVMNTRAEIQQAFNDYQRTRFGGWPFGKDDPVHPREEGRFARHADGRIERPAR</sequence>
<dbReference type="InterPro" id="IPR003829">
    <property type="entry name" value="Pirin_N_dom"/>
</dbReference>
<evidence type="ECO:0000259" key="4">
    <source>
        <dbReference type="Pfam" id="PF02678"/>
    </source>
</evidence>
<reference evidence="6 7" key="2">
    <citation type="submission" date="2016-12" db="EMBL/GenBank/DDBJ databases">
        <title>Draft Genome Sequence of Cystobacter ferrugineus Strain Cbfe23.</title>
        <authorList>
            <person name="Akbar S."/>
            <person name="Dowd S.E."/>
            <person name="Stevens D.C."/>
        </authorList>
    </citation>
    <scope>NUCLEOTIDE SEQUENCE [LARGE SCALE GENOMIC DNA]</scope>
    <source>
        <strain evidence="6 7">Cbfe23</strain>
    </source>
</reference>
<dbReference type="Pfam" id="PF02678">
    <property type="entry name" value="Pirin"/>
    <property type="match status" value="1"/>
</dbReference>
<reference evidence="7" key="1">
    <citation type="submission" date="2016-11" db="EMBL/GenBank/DDBJ databases">
        <authorList>
            <person name="Shukria A."/>
            <person name="Stevens D.C."/>
        </authorList>
    </citation>
    <scope>NUCLEOTIDE SEQUENCE [LARGE SCALE GENOMIC DNA]</scope>
    <source>
        <strain evidence="7">Cbfe23</strain>
    </source>
</reference>
<dbReference type="Proteomes" id="UP000182229">
    <property type="component" value="Unassembled WGS sequence"/>
</dbReference>
<evidence type="ECO:0000256" key="2">
    <source>
        <dbReference type="RuleBase" id="RU003457"/>
    </source>
</evidence>
<evidence type="ECO:0000256" key="3">
    <source>
        <dbReference type="SAM" id="MobiDB-lite"/>
    </source>
</evidence>
<feature type="domain" description="Pirin C-terminal" evidence="5">
    <location>
        <begin position="207"/>
        <end position="310"/>
    </location>
</feature>
<feature type="region of interest" description="Disordered" evidence="3">
    <location>
        <begin position="313"/>
        <end position="341"/>
    </location>
</feature>
<dbReference type="InterPro" id="IPR011051">
    <property type="entry name" value="RmlC_Cupin_sf"/>
</dbReference>
<dbReference type="PANTHER" id="PTHR13903:SF8">
    <property type="entry name" value="PIRIN"/>
    <property type="match status" value="1"/>
</dbReference>
<evidence type="ECO:0000313" key="6">
    <source>
        <dbReference type="EMBL" id="OJH37841.1"/>
    </source>
</evidence>
<dbReference type="AlphaFoldDB" id="A0A1L9B6G1"/>
<feature type="compositionally biased region" description="Basic and acidic residues" evidence="3">
    <location>
        <begin position="315"/>
        <end position="341"/>
    </location>
</feature>
<dbReference type="Pfam" id="PF05726">
    <property type="entry name" value="Pirin_C"/>
    <property type="match status" value="1"/>
</dbReference>
<organism evidence="6 7">
    <name type="scientific">Cystobacter ferrugineus</name>
    <dbReference type="NCBI Taxonomy" id="83449"/>
    <lineage>
        <taxon>Bacteria</taxon>
        <taxon>Pseudomonadati</taxon>
        <taxon>Myxococcota</taxon>
        <taxon>Myxococcia</taxon>
        <taxon>Myxococcales</taxon>
        <taxon>Cystobacterineae</taxon>
        <taxon>Archangiaceae</taxon>
        <taxon>Cystobacter</taxon>
    </lineage>
</organism>
<evidence type="ECO:0000313" key="7">
    <source>
        <dbReference type="Proteomes" id="UP000182229"/>
    </source>
</evidence>
<dbReference type="PANTHER" id="PTHR13903">
    <property type="entry name" value="PIRIN-RELATED"/>
    <property type="match status" value="1"/>
</dbReference>
<feature type="domain" description="Pirin N-terminal" evidence="4">
    <location>
        <begin position="65"/>
        <end position="140"/>
    </location>
</feature>
<accession>A0A1L9B6G1</accession>
<proteinExistence type="inferred from homology"/>
<keyword evidence="7" id="KW-1185">Reference proteome</keyword>
<dbReference type="InterPro" id="IPR014710">
    <property type="entry name" value="RmlC-like_jellyroll"/>
</dbReference>
<dbReference type="RefSeq" id="WP_071901311.1">
    <property type="nucleotide sequence ID" value="NZ_MPIN01000007.1"/>
</dbReference>
<name>A0A1L9B6G1_9BACT</name>
<dbReference type="Gene3D" id="2.60.120.10">
    <property type="entry name" value="Jelly Rolls"/>
    <property type="match status" value="2"/>
</dbReference>
<dbReference type="STRING" id="83449.BON30_27080"/>
<evidence type="ECO:0000256" key="1">
    <source>
        <dbReference type="ARBA" id="ARBA00008416"/>
    </source>
</evidence>
<comment type="caution">
    <text evidence="6">The sequence shown here is derived from an EMBL/GenBank/DDBJ whole genome shotgun (WGS) entry which is preliminary data.</text>
</comment>
<dbReference type="InterPro" id="IPR012093">
    <property type="entry name" value="Pirin"/>
</dbReference>
<dbReference type="SUPFAM" id="SSF51182">
    <property type="entry name" value="RmlC-like cupins"/>
    <property type="match status" value="1"/>
</dbReference>